<keyword evidence="2" id="KW-1185">Reference proteome</keyword>
<dbReference type="AlphaFoldDB" id="A0A517PY45"/>
<dbReference type="EMBL" id="CP036266">
    <property type="protein sequence ID" value="QDT24252.1"/>
    <property type="molecule type" value="Genomic_DNA"/>
</dbReference>
<evidence type="ECO:0000313" key="2">
    <source>
        <dbReference type="Proteomes" id="UP000320421"/>
    </source>
</evidence>
<evidence type="ECO:0000313" key="1">
    <source>
        <dbReference type="EMBL" id="QDT24252.1"/>
    </source>
</evidence>
<reference evidence="1 2" key="1">
    <citation type="submission" date="2019-02" db="EMBL/GenBank/DDBJ databases">
        <title>Deep-cultivation of Planctomycetes and their phenomic and genomic characterization uncovers novel biology.</title>
        <authorList>
            <person name="Wiegand S."/>
            <person name="Jogler M."/>
            <person name="Boedeker C."/>
            <person name="Pinto D."/>
            <person name="Vollmers J."/>
            <person name="Rivas-Marin E."/>
            <person name="Kohn T."/>
            <person name="Peeters S.H."/>
            <person name="Heuer A."/>
            <person name="Rast P."/>
            <person name="Oberbeckmann S."/>
            <person name="Bunk B."/>
            <person name="Jeske O."/>
            <person name="Meyerdierks A."/>
            <person name="Storesund J.E."/>
            <person name="Kallscheuer N."/>
            <person name="Luecker S."/>
            <person name="Lage O.M."/>
            <person name="Pohl T."/>
            <person name="Merkel B.J."/>
            <person name="Hornburger P."/>
            <person name="Mueller R.-W."/>
            <person name="Bruemmer F."/>
            <person name="Labrenz M."/>
            <person name="Spormann A.M."/>
            <person name="Op den Camp H."/>
            <person name="Overmann J."/>
            <person name="Amann R."/>
            <person name="Jetten M.S.M."/>
            <person name="Mascher T."/>
            <person name="Medema M.H."/>
            <person name="Devos D.P."/>
            <person name="Kaster A.-K."/>
            <person name="Ovreas L."/>
            <person name="Rohde M."/>
            <person name="Galperin M.Y."/>
            <person name="Jogler C."/>
        </authorList>
    </citation>
    <scope>NUCLEOTIDE SEQUENCE [LARGE SCALE GENOMIC DNA]</scope>
    <source>
        <strain evidence="1 2">HG66A1</strain>
    </source>
</reference>
<sequence length="86" mass="9865">MPQFTVYLAREKNGHPVKRLDREAQTHVLAAKIAQAEYPELVVNSVLVKHELISFCARCGGPIFKADYHKDQIRQRNDSNRCLDCL</sequence>
<dbReference type="Proteomes" id="UP000320421">
    <property type="component" value="Chromosome"/>
</dbReference>
<gene>
    <name evidence="1" type="ORF">HG66A1_60840</name>
</gene>
<dbReference type="RefSeq" id="WP_145192801.1">
    <property type="nucleotide sequence ID" value="NZ_CP036266.1"/>
</dbReference>
<protein>
    <submittedName>
        <fullName evidence="1">Uncharacterized protein</fullName>
    </submittedName>
</protein>
<accession>A0A517PY45</accession>
<name>A0A517PY45_9PLAN</name>
<organism evidence="1 2">
    <name type="scientific">Gimesia chilikensis</name>
    <dbReference type="NCBI Taxonomy" id="2605989"/>
    <lineage>
        <taxon>Bacteria</taxon>
        <taxon>Pseudomonadati</taxon>
        <taxon>Planctomycetota</taxon>
        <taxon>Planctomycetia</taxon>
        <taxon>Planctomycetales</taxon>
        <taxon>Planctomycetaceae</taxon>
        <taxon>Gimesia</taxon>
    </lineage>
</organism>
<proteinExistence type="predicted"/>
<dbReference type="OrthoDB" id="278070at2"/>
<accession>A0A5A8BK67</accession>